<protein>
    <submittedName>
        <fullName evidence="1">Uncharacterized protein</fullName>
    </submittedName>
</protein>
<proteinExistence type="predicted"/>
<reference evidence="1 2" key="1">
    <citation type="journal article" date="2016" name="Nat. Commun.">
        <title>Extremotolerant tardigrade genome and improved radiotolerance of human cultured cells by tardigrade-unique protein.</title>
        <authorList>
            <person name="Hashimoto T."/>
            <person name="Horikawa D.D."/>
            <person name="Saito Y."/>
            <person name="Kuwahara H."/>
            <person name="Kozuka-Hata H."/>
            <person name="Shin-I T."/>
            <person name="Minakuchi Y."/>
            <person name="Ohishi K."/>
            <person name="Motoyama A."/>
            <person name="Aizu T."/>
            <person name="Enomoto A."/>
            <person name="Kondo K."/>
            <person name="Tanaka S."/>
            <person name="Hara Y."/>
            <person name="Koshikawa S."/>
            <person name="Sagara H."/>
            <person name="Miura T."/>
            <person name="Yokobori S."/>
            <person name="Miyagawa K."/>
            <person name="Suzuki Y."/>
            <person name="Kubo T."/>
            <person name="Oyama M."/>
            <person name="Kohara Y."/>
            <person name="Fujiyama A."/>
            <person name="Arakawa K."/>
            <person name="Katayama T."/>
            <person name="Toyoda A."/>
            <person name="Kunieda T."/>
        </authorList>
    </citation>
    <scope>NUCLEOTIDE SEQUENCE [LARGE SCALE GENOMIC DNA]</scope>
    <source>
        <strain evidence="1 2">YOKOZUNA-1</strain>
    </source>
</reference>
<dbReference type="AlphaFoldDB" id="A0A1D1V8B3"/>
<keyword evidence="2" id="KW-1185">Reference proteome</keyword>
<dbReference type="Proteomes" id="UP000186922">
    <property type="component" value="Unassembled WGS sequence"/>
</dbReference>
<comment type="caution">
    <text evidence="1">The sequence shown here is derived from an EMBL/GenBank/DDBJ whole genome shotgun (WGS) entry which is preliminary data.</text>
</comment>
<gene>
    <name evidence="1" type="primary">RvY_09159-1</name>
    <name evidence="1" type="synonym">RvY_09159.1</name>
    <name evidence="1" type="ORF">RvY_09159</name>
</gene>
<sequence>MHITEAHFSCGSSEELETALRVFDVGDAAKEDEKYQVETECVVPPQLRDFQDEHANPQLWPLTAH</sequence>
<accession>A0A1D1V8B3</accession>
<dbReference type="EMBL" id="BDGG01000004">
    <property type="protein sequence ID" value="GAU97941.1"/>
    <property type="molecule type" value="Genomic_DNA"/>
</dbReference>
<organism evidence="1 2">
    <name type="scientific">Ramazzottius varieornatus</name>
    <name type="common">Water bear</name>
    <name type="synonym">Tardigrade</name>
    <dbReference type="NCBI Taxonomy" id="947166"/>
    <lineage>
        <taxon>Eukaryota</taxon>
        <taxon>Metazoa</taxon>
        <taxon>Ecdysozoa</taxon>
        <taxon>Tardigrada</taxon>
        <taxon>Eutardigrada</taxon>
        <taxon>Parachela</taxon>
        <taxon>Hypsibioidea</taxon>
        <taxon>Ramazzottiidae</taxon>
        <taxon>Ramazzottius</taxon>
    </lineage>
</organism>
<evidence type="ECO:0000313" key="1">
    <source>
        <dbReference type="EMBL" id="GAU97941.1"/>
    </source>
</evidence>
<evidence type="ECO:0000313" key="2">
    <source>
        <dbReference type="Proteomes" id="UP000186922"/>
    </source>
</evidence>
<name>A0A1D1V8B3_RAMVA</name>